<proteinExistence type="predicted"/>
<name>A0ABM9ZH43_BRUPB</name>
<dbReference type="Proteomes" id="UP000004689">
    <property type="component" value="Unassembled WGS sequence"/>
</dbReference>
<feature type="non-terminal residue" evidence="2">
    <location>
        <position position="88"/>
    </location>
</feature>
<evidence type="ECO:0000313" key="3">
    <source>
        <dbReference type="Proteomes" id="UP000004689"/>
    </source>
</evidence>
<protein>
    <submittedName>
        <fullName evidence="2">Thiamine-phosphate pyrophosphorylase</fullName>
    </submittedName>
</protein>
<evidence type="ECO:0000256" key="1">
    <source>
        <dbReference type="SAM" id="MobiDB-lite"/>
    </source>
</evidence>
<feature type="region of interest" description="Disordered" evidence="1">
    <location>
        <begin position="65"/>
        <end position="88"/>
    </location>
</feature>
<organism evidence="2 3">
    <name type="scientific">Brucella pinnipedialis (strain NCTC 12890 / B2/94 / BCCN 94-73)</name>
    <dbReference type="NCBI Taxonomy" id="520461"/>
    <lineage>
        <taxon>Bacteria</taxon>
        <taxon>Pseudomonadati</taxon>
        <taxon>Pseudomonadota</taxon>
        <taxon>Alphaproteobacteria</taxon>
        <taxon>Hyphomicrobiales</taxon>
        <taxon>Brucellaceae</taxon>
        <taxon>Brucella/Ochrobactrum group</taxon>
        <taxon>Brucella</taxon>
    </lineage>
</organism>
<dbReference type="EMBL" id="DS999845">
    <property type="protein sequence ID" value="EEX98933.1"/>
    <property type="molecule type" value="Genomic_DNA"/>
</dbReference>
<sequence length="88" mass="10114">MSSSARSARTTSRMPIRATFPLLDGGRKWWRFPASPRPEARLKASCALPKPARISWRSGVRFSMHKTRQRPLRKPTGFLMKKHPVLKT</sequence>
<gene>
    <name evidence="2" type="ORF">BAHG_03127</name>
</gene>
<reference evidence="2 3" key="1">
    <citation type="submission" date="2008-12" db="EMBL/GenBank/DDBJ databases">
        <title>The Genome Sequence of Brucella pinnipedialis B2/94.</title>
        <authorList>
            <consortium name="The Broad Institute Genome Sequencing Platform"/>
            <person name="Ward D."/>
            <person name="Young S.K."/>
            <person name="Kodira C.D."/>
            <person name="Zeng Q."/>
            <person name="Koehrsen M."/>
            <person name="Alvarado L."/>
            <person name="Berlin A."/>
            <person name="Borenstein D."/>
            <person name="Chen Z."/>
            <person name="Engels R."/>
            <person name="Freedman E."/>
            <person name="Gellesch M."/>
            <person name="Goldberg J."/>
            <person name="Griggs A."/>
            <person name="Gujja S."/>
            <person name="Heiman D."/>
            <person name="Hepburn T."/>
            <person name="Howarth C."/>
            <person name="Jen D."/>
            <person name="Larson L."/>
            <person name="Lewis B."/>
            <person name="Mehta T."/>
            <person name="Park D."/>
            <person name="Pearson M."/>
            <person name="Roberts A."/>
            <person name="Saif S."/>
            <person name="Shea T."/>
            <person name="Shenoy N."/>
            <person name="Sisk P."/>
            <person name="Stolte C."/>
            <person name="Sykes S."/>
            <person name="Walk T."/>
            <person name="White J."/>
            <person name="Yandava C."/>
            <person name="Whatmore A.M."/>
            <person name="Perrett L.L."/>
            <person name="O'Callaghan D."/>
            <person name="Nusbaum C."/>
            <person name="Galagan J."/>
            <person name="Birren B."/>
        </authorList>
    </citation>
    <scope>NUCLEOTIDE SEQUENCE [LARGE SCALE GENOMIC DNA]</scope>
    <source>
        <strain evidence="2 3">B2/94</strain>
    </source>
</reference>
<evidence type="ECO:0000313" key="2">
    <source>
        <dbReference type="EMBL" id="EEX98933.1"/>
    </source>
</evidence>
<accession>A0ABM9ZH43</accession>
<keyword evidence="3" id="KW-1185">Reference proteome</keyword>